<dbReference type="EMBL" id="JAULSO010000002">
    <property type="protein sequence ID" value="KAK3690503.1"/>
    <property type="molecule type" value="Genomic_DNA"/>
</dbReference>
<organism evidence="1 2">
    <name type="scientific">Podospora appendiculata</name>
    <dbReference type="NCBI Taxonomy" id="314037"/>
    <lineage>
        <taxon>Eukaryota</taxon>
        <taxon>Fungi</taxon>
        <taxon>Dikarya</taxon>
        <taxon>Ascomycota</taxon>
        <taxon>Pezizomycotina</taxon>
        <taxon>Sordariomycetes</taxon>
        <taxon>Sordariomycetidae</taxon>
        <taxon>Sordariales</taxon>
        <taxon>Podosporaceae</taxon>
        <taxon>Podospora</taxon>
    </lineage>
</organism>
<reference evidence="1" key="1">
    <citation type="journal article" date="2023" name="Mol. Phylogenet. Evol.">
        <title>Genome-scale phylogeny and comparative genomics of the fungal order Sordariales.</title>
        <authorList>
            <person name="Hensen N."/>
            <person name="Bonometti L."/>
            <person name="Westerberg I."/>
            <person name="Brannstrom I.O."/>
            <person name="Guillou S."/>
            <person name="Cros-Aarteil S."/>
            <person name="Calhoun S."/>
            <person name="Haridas S."/>
            <person name="Kuo A."/>
            <person name="Mondo S."/>
            <person name="Pangilinan J."/>
            <person name="Riley R."/>
            <person name="LaButti K."/>
            <person name="Andreopoulos B."/>
            <person name="Lipzen A."/>
            <person name="Chen C."/>
            <person name="Yan M."/>
            <person name="Daum C."/>
            <person name="Ng V."/>
            <person name="Clum A."/>
            <person name="Steindorff A."/>
            <person name="Ohm R.A."/>
            <person name="Martin F."/>
            <person name="Silar P."/>
            <person name="Natvig D.O."/>
            <person name="Lalanne C."/>
            <person name="Gautier V."/>
            <person name="Ament-Velasquez S.L."/>
            <person name="Kruys A."/>
            <person name="Hutchinson M.I."/>
            <person name="Powell A.J."/>
            <person name="Barry K."/>
            <person name="Miller A.N."/>
            <person name="Grigoriev I.V."/>
            <person name="Debuchy R."/>
            <person name="Gladieux P."/>
            <person name="Hiltunen Thoren M."/>
            <person name="Johannesson H."/>
        </authorList>
    </citation>
    <scope>NUCLEOTIDE SEQUENCE</scope>
    <source>
        <strain evidence="1">CBS 314.62</strain>
    </source>
</reference>
<proteinExistence type="predicted"/>
<protein>
    <submittedName>
        <fullName evidence="1">Uncharacterized protein</fullName>
    </submittedName>
</protein>
<dbReference type="AlphaFoldDB" id="A0AAE0XDK5"/>
<evidence type="ECO:0000313" key="2">
    <source>
        <dbReference type="Proteomes" id="UP001270362"/>
    </source>
</evidence>
<gene>
    <name evidence="1" type="ORF">B0T22DRAFT_516041</name>
</gene>
<dbReference type="Proteomes" id="UP001270362">
    <property type="component" value="Unassembled WGS sequence"/>
</dbReference>
<name>A0AAE0XDK5_9PEZI</name>
<evidence type="ECO:0000313" key="1">
    <source>
        <dbReference type="EMBL" id="KAK3690503.1"/>
    </source>
</evidence>
<sequence>MAGVLSLPAEILEKVASATVLATAYRPADQLESQDTLYRLCLTSRWFCQALTPQLYRHVVLSRYLDSTYSASITVASYNSDYDCAADRLVLFMRTLLESPRHRAMVWKLDCHLYLKDIPPLYRLISWAQNGVEILRSFVSGRYDEPAAVLCLAHGLQTLIIRSAPVPLFQPAKPNLKNTMCYDLNSDLISSALDMPQLRPFTQPKLTSFTVALEPCAELRHDHIERRRHIYTPSFYEIFVDICLGILRAPNLADLEIIGETYARSGDKGWADVTSMMDNKITRIFASGFGLVRMIAWKPRGITEIVLDSGPASAAYTYFDPKDLDAAFLHLRDTLETLDFAASLTPAPMYDSEDEDEWTRQVCWPRMTKLKHLRVTIQMLVGEPCGPKENIIANEHKDPIAGPTTDSPWEWANSDEQLSGRIKRLVVFARTCSITHPKLRRVYFGDTGLAEVKIIRPRANRGCLGDVEPPPILWGRWEDYDTHKEFRDKWRPRLRDLFAQSGVSFSWVAADAVYYR</sequence>
<reference evidence="1" key="2">
    <citation type="submission" date="2023-06" db="EMBL/GenBank/DDBJ databases">
        <authorList>
            <consortium name="Lawrence Berkeley National Laboratory"/>
            <person name="Haridas S."/>
            <person name="Hensen N."/>
            <person name="Bonometti L."/>
            <person name="Westerberg I."/>
            <person name="Brannstrom I.O."/>
            <person name="Guillou S."/>
            <person name="Cros-Aarteil S."/>
            <person name="Calhoun S."/>
            <person name="Kuo A."/>
            <person name="Mondo S."/>
            <person name="Pangilinan J."/>
            <person name="Riley R."/>
            <person name="Labutti K."/>
            <person name="Andreopoulos B."/>
            <person name="Lipzen A."/>
            <person name="Chen C."/>
            <person name="Yanf M."/>
            <person name="Daum C."/>
            <person name="Ng V."/>
            <person name="Clum A."/>
            <person name="Steindorff A."/>
            <person name="Ohm R."/>
            <person name="Martin F."/>
            <person name="Silar P."/>
            <person name="Natvig D."/>
            <person name="Lalanne C."/>
            <person name="Gautier V."/>
            <person name="Ament-Velasquez S.L."/>
            <person name="Kruys A."/>
            <person name="Hutchinson M.I."/>
            <person name="Powell A.J."/>
            <person name="Barry K."/>
            <person name="Miller A.N."/>
            <person name="Grigoriev I.V."/>
            <person name="Debuchy R."/>
            <person name="Gladieux P."/>
            <person name="Thoren M.H."/>
            <person name="Johannesson H."/>
        </authorList>
    </citation>
    <scope>NUCLEOTIDE SEQUENCE</scope>
    <source>
        <strain evidence="1">CBS 314.62</strain>
    </source>
</reference>
<keyword evidence="2" id="KW-1185">Reference proteome</keyword>
<comment type="caution">
    <text evidence="1">The sequence shown here is derived from an EMBL/GenBank/DDBJ whole genome shotgun (WGS) entry which is preliminary data.</text>
</comment>
<accession>A0AAE0XDK5</accession>